<keyword evidence="3" id="KW-1185">Reference proteome</keyword>
<feature type="compositionally biased region" description="Polar residues" evidence="1">
    <location>
        <begin position="340"/>
        <end position="350"/>
    </location>
</feature>
<evidence type="ECO:0000313" key="2">
    <source>
        <dbReference type="EMBL" id="ASU03440.1"/>
    </source>
</evidence>
<name>A0A223LHI7_9CAUD</name>
<sequence length="1438" mass="162889">MKTLLYSEFFRSFVLRKKTELVQPNFLPISEIFLPKFSLIHYLPKHAQEYGPAVTEPFISNFPKDVFIDFVLDFDPVLGKGHNVAFDKLKAIKAYRSSHYTYNWTRNISSVYNRENVLVVENYGLMEKNWAYRPSVFAQYEQYYNRMREVLVNVNAQSKLAKRKQFLRIDLPLVMPEFKGLQEDYRHHLKSFENGLPNPTRQSIRLTKRENSYWVLDWYAFLLGDYEHSMFGQLSDEALDDLHLIFTFNSKCLVVNLGLIKQWFDEIKKDAQRLNATKRFYLALINLTRGGVSEKEIVEEEEENGTATADAGKAKAQAPVVEAEGSDETGGDTGSETEDVSGTSQSTGSTAPAGDILDVFGSNKGSNSGSDDAAGNPGSGADAESDPDAGVQDVAEDWTGDVDDRLLEEETSQDEEVHYDKRDVFDNPMQGIQMALEERARDGSLSVAEQEFFVRKGSRYLEIEMNDGKNFAEFMEIQPEELKTLKADAQVTGEFATVLDESMLQNRAAVLRKDYVNKGLLMKDITRCVLGIQNAGVCLTDFRHERITNVAGSYDTFTLQMHPVDGSQSTRQIRIPAVDKDGMFMVDEVKYHLQLQRMELPIRKINERQVALTSYYDSKLMISRNDKANDDYARWLIKQIQAQATDKKIVIRNGNVYDKTMKTPRLYSMMAKKFQDISIKDPEMTFDFNFHKLVEAHPEFKDYNKLDKFLIGVKGKDPIWVDDYGNVYVGQKEQGTFESLLGISTRKAPLEHCVVNIRGYQFPIGVVLCYYFGIDKLLKIIKAQTRTVPMGNKPNLTEDEFAMVFNDEYLIFNRRERLTTLIFGGMVGLTNLSNFSRVDLNNKGVWVPLMGDPKVKPTHFKEMKNIFDLFIDPITKDELKRMGYSVTIHYLLIDAVKLLMTDYTRHEVELEEQRVVGYERFAGQIYGELCRSIRQYRNKGGDRKHTVDLNPEGVILGIITDTSVNSVEEVSPFHQLKDQEEVTFGGNRGRNEISMVKRTRSQLHSYKGIISESNKDSGKVGFISYLTSDPSISDYRGNIDLNAKPSNTGLFSVIGNLQYGGTVDSPQRTSFASIQASQAVSAQNYTPNILRTGYDNVMAHRTTELYSKIAQQDGKVTSVTKDALVVTYKDGTTDNYPLGLVIGTASGEYHPHKRITDLKEGDTFKAGEALGWDDQWFIRDPFCPGQLTVKVGRMVRIALVEDQGVYEDSLEIANEFAQECVTPYIKCKSFLIGVEQALTMRAKVGDEVDYDTILCDVEDAHVADIVDIPSDAGGIMKFGTRQVKSHHHGKVVAIEVKYNGQYEEMSPSVLEFVTKADKERARLAKITNSGIVNGNISSNLNVKKQSIMPGKVKIMVYIEALDPSVTADKYVIGNQMKGTVGNIMHRKLFTRDGREIQVKFSFKSLFNRMVLSLRNKLTVNELVIHVTKQAVDIYRGRV</sequence>
<reference evidence="3" key="1">
    <citation type="submission" date="2017-07" db="EMBL/GenBank/DDBJ databases">
        <authorList>
            <person name="Putnam M.J."/>
            <person name="Sharma R."/>
            <person name="Kruger J.L."/>
            <person name="Berg J.A."/>
            <person name="Payne A.M."/>
            <person name="Fajardo C.P."/>
            <person name="Breakwell D.P."/>
            <person name="Hope S."/>
            <person name="Grose J.H."/>
        </authorList>
    </citation>
    <scope>NUCLEOTIDE SEQUENCE [LARGE SCALE GENOMIC DNA]</scope>
</reference>
<feature type="region of interest" description="Disordered" evidence="1">
    <location>
        <begin position="296"/>
        <end position="391"/>
    </location>
</feature>
<gene>
    <name evidence="2" type="ORF">RISINGSUN_230</name>
</gene>
<proteinExistence type="predicted"/>
<evidence type="ECO:0000256" key="1">
    <source>
        <dbReference type="SAM" id="MobiDB-lite"/>
    </source>
</evidence>
<dbReference type="SUPFAM" id="SSF64484">
    <property type="entry name" value="beta and beta-prime subunits of DNA dependent RNA-polymerase"/>
    <property type="match status" value="1"/>
</dbReference>
<dbReference type="Proteomes" id="UP000225553">
    <property type="component" value="Segment"/>
</dbReference>
<evidence type="ECO:0000313" key="3">
    <source>
        <dbReference type="Proteomes" id="UP000225553"/>
    </source>
</evidence>
<feature type="compositionally biased region" description="Acidic residues" evidence="1">
    <location>
        <begin position="324"/>
        <end position="339"/>
    </location>
</feature>
<feature type="compositionally biased region" description="Low complexity" evidence="1">
    <location>
        <begin position="305"/>
        <end position="318"/>
    </location>
</feature>
<dbReference type="EMBL" id="MF459646">
    <property type="protein sequence ID" value="ASU03440.1"/>
    <property type="molecule type" value="Genomic_DNA"/>
</dbReference>
<feature type="compositionally biased region" description="Low complexity" evidence="1">
    <location>
        <begin position="361"/>
        <end position="370"/>
    </location>
</feature>
<organism evidence="2 3">
    <name type="scientific">Erwinia phage vB_EamM_RisingSun</name>
    <dbReference type="NCBI Taxonomy" id="2026080"/>
    <lineage>
        <taxon>Viruses</taxon>
        <taxon>Duplodnaviria</taxon>
        <taxon>Heunggongvirae</taxon>
        <taxon>Uroviricota</taxon>
        <taxon>Caudoviricetes</taxon>
        <taxon>Chimalliviridae</taxon>
        <taxon>Risingsunvirus</taxon>
        <taxon>Risingsunvirus risingsun</taxon>
    </lineage>
</organism>
<accession>A0A223LHI7</accession>
<protein>
    <submittedName>
        <fullName evidence="2">Putative RNA polymerase beta subunit</fullName>
    </submittedName>
</protein>